<protein>
    <submittedName>
        <fullName evidence="1">Uncharacterized protein</fullName>
    </submittedName>
</protein>
<sequence length="329" mass="38663">MSTELFEHFTANYLAWLQHCQSEQNVKMFAWGTTFWRRVLQSNVKNFWSDGGMAQLMELMTQWERDQLNHEILWDSLDLLHQAAQKLENCGWYSHGNLVAMLLQIKGLFPAKRTAQDERFLKKIDDIATILNDAVCCLCFFCFYLFKTFNYVHIHIKNGAVRTINEVNEESDTSIDVEKDEPDETKEYSLSLIYDGRIDHVVLKQLTIAELHQAIDFSIAEKQRDSVIIMDHDGCDIQTDEDIQNSFESDDQVWFCILNTYIQPPAVVATIRWYLREDTKYKRSIMHQFMADQNRFVFLSLIEKKIKARLNDTEVDAVVKFFKLVQTLQ</sequence>
<comment type="caution">
    <text evidence="1">The sequence shown here is derived from an EMBL/GenBank/DDBJ whole genome shotgun (WGS) entry which is preliminary data.</text>
</comment>
<evidence type="ECO:0000313" key="1">
    <source>
        <dbReference type="EMBL" id="ETO28108.1"/>
    </source>
</evidence>
<keyword evidence="2" id="KW-1185">Reference proteome</keyword>
<dbReference type="EMBL" id="ASPP01006860">
    <property type="protein sequence ID" value="ETO28108.1"/>
    <property type="molecule type" value="Genomic_DNA"/>
</dbReference>
<name>X6NQB0_RETFI</name>
<dbReference type="Proteomes" id="UP000023152">
    <property type="component" value="Unassembled WGS sequence"/>
</dbReference>
<dbReference type="AlphaFoldDB" id="X6NQB0"/>
<evidence type="ECO:0000313" key="2">
    <source>
        <dbReference type="Proteomes" id="UP000023152"/>
    </source>
</evidence>
<gene>
    <name evidence="1" type="ORF">RFI_09024</name>
</gene>
<organism evidence="1 2">
    <name type="scientific">Reticulomyxa filosa</name>
    <dbReference type="NCBI Taxonomy" id="46433"/>
    <lineage>
        <taxon>Eukaryota</taxon>
        <taxon>Sar</taxon>
        <taxon>Rhizaria</taxon>
        <taxon>Retaria</taxon>
        <taxon>Foraminifera</taxon>
        <taxon>Monothalamids</taxon>
        <taxon>Reticulomyxidae</taxon>
        <taxon>Reticulomyxa</taxon>
    </lineage>
</organism>
<accession>X6NQB0</accession>
<proteinExistence type="predicted"/>
<reference evidence="1 2" key="1">
    <citation type="journal article" date="2013" name="Curr. Biol.">
        <title>The Genome of the Foraminiferan Reticulomyxa filosa.</title>
        <authorList>
            <person name="Glockner G."/>
            <person name="Hulsmann N."/>
            <person name="Schleicher M."/>
            <person name="Noegel A.A."/>
            <person name="Eichinger L."/>
            <person name="Gallinger C."/>
            <person name="Pawlowski J."/>
            <person name="Sierra R."/>
            <person name="Euteneuer U."/>
            <person name="Pillet L."/>
            <person name="Moustafa A."/>
            <person name="Platzer M."/>
            <person name="Groth M."/>
            <person name="Szafranski K."/>
            <person name="Schliwa M."/>
        </authorList>
    </citation>
    <scope>NUCLEOTIDE SEQUENCE [LARGE SCALE GENOMIC DNA]</scope>
</reference>